<dbReference type="PANTHER" id="PTHR24346:SF82">
    <property type="entry name" value="KP78A-RELATED"/>
    <property type="match status" value="1"/>
</dbReference>
<organism evidence="15 16">
    <name type="scientific">Zea mays</name>
    <name type="common">Maize</name>
    <dbReference type="NCBI Taxonomy" id="4577"/>
    <lineage>
        <taxon>Eukaryota</taxon>
        <taxon>Viridiplantae</taxon>
        <taxon>Streptophyta</taxon>
        <taxon>Embryophyta</taxon>
        <taxon>Tracheophyta</taxon>
        <taxon>Spermatophyta</taxon>
        <taxon>Magnoliopsida</taxon>
        <taxon>Liliopsida</taxon>
        <taxon>Poales</taxon>
        <taxon>Poaceae</taxon>
        <taxon>PACMAD clade</taxon>
        <taxon>Panicoideae</taxon>
        <taxon>Andropogonodae</taxon>
        <taxon>Andropogoneae</taxon>
        <taxon>Tripsacinae</taxon>
        <taxon>Zea</taxon>
    </lineage>
</organism>
<feature type="domain" description="Protein kinase" evidence="12">
    <location>
        <begin position="227"/>
        <end position="479"/>
    </location>
</feature>
<keyword evidence="3" id="KW-0723">Serine/threonine-protein kinase</keyword>
<dbReference type="GO" id="GO:0004674">
    <property type="term" value="F:protein serine/threonine kinase activity"/>
    <property type="evidence" value="ECO:0000318"/>
    <property type="project" value="GO_Central"/>
</dbReference>
<evidence type="ECO:0000256" key="2">
    <source>
        <dbReference type="ARBA" id="ARBA00012513"/>
    </source>
</evidence>
<dbReference type="FunFam" id="3.30.200.20:FF:000236">
    <property type="entry name" value="Non-specific serine/threonine protein kinase"/>
    <property type="match status" value="1"/>
</dbReference>
<dbReference type="InterPro" id="IPR015940">
    <property type="entry name" value="UBA"/>
</dbReference>
<gene>
    <name evidence="15" type="primary">LOC100384241</name>
</gene>
<feature type="region of interest" description="Disordered" evidence="11">
    <location>
        <begin position="65"/>
        <end position="138"/>
    </location>
</feature>
<dbReference type="PROSITE" id="PS50032">
    <property type="entry name" value="KA1"/>
    <property type="match status" value="1"/>
</dbReference>
<dbReference type="GO" id="GO:0005634">
    <property type="term" value="C:nucleus"/>
    <property type="evidence" value="ECO:0007669"/>
    <property type="project" value="UniProtKB-ARBA"/>
</dbReference>
<dbReference type="SUPFAM" id="SSF103243">
    <property type="entry name" value="KA1-like"/>
    <property type="match status" value="1"/>
</dbReference>
<accession>A0A804Q4X7</accession>
<dbReference type="AlphaFoldDB" id="A0A804Q4X7"/>
<dbReference type="Gramene" id="Zm00001eb293240_T002">
    <property type="protein sequence ID" value="Zm00001eb293240_P002"/>
    <property type="gene ID" value="Zm00001eb293240"/>
</dbReference>
<dbReference type="GO" id="GO:0035556">
    <property type="term" value="P:intracellular signal transduction"/>
    <property type="evidence" value="ECO:0000318"/>
    <property type="project" value="GO_Central"/>
</dbReference>
<dbReference type="EnsemblPlants" id="Zm00001eb293240_T002">
    <property type="protein sequence ID" value="Zm00001eb293240_P002"/>
    <property type="gene ID" value="Zm00001eb293240"/>
</dbReference>
<keyword evidence="5 10" id="KW-0547">Nucleotide-binding</keyword>
<dbReference type="CDD" id="cd14079">
    <property type="entry name" value="STKc_AMPK_alpha"/>
    <property type="match status" value="1"/>
</dbReference>
<dbReference type="FunFam" id="1.10.510.10:FF:000204">
    <property type="entry name" value="Non-specific serine/threonine protein kinase"/>
    <property type="match status" value="1"/>
</dbReference>
<dbReference type="Pfam" id="PF02149">
    <property type="entry name" value="KA1"/>
    <property type="match status" value="1"/>
</dbReference>
<evidence type="ECO:0000256" key="11">
    <source>
        <dbReference type="SAM" id="MobiDB-lite"/>
    </source>
</evidence>
<dbReference type="FunFam" id="3.30.310.80:FF:000006">
    <property type="entry name" value="Non-specific serine/threonine protein kinase"/>
    <property type="match status" value="1"/>
</dbReference>
<evidence type="ECO:0000256" key="6">
    <source>
        <dbReference type="ARBA" id="ARBA00022777"/>
    </source>
</evidence>
<evidence type="ECO:0000256" key="8">
    <source>
        <dbReference type="ARBA" id="ARBA00047899"/>
    </source>
</evidence>
<evidence type="ECO:0000256" key="4">
    <source>
        <dbReference type="ARBA" id="ARBA00022679"/>
    </source>
</evidence>
<dbReference type="InterPro" id="IPR011009">
    <property type="entry name" value="Kinase-like_dom_sf"/>
</dbReference>
<evidence type="ECO:0000313" key="16">
    <source>
        <dbReference type="Proteomes" id="UP000007305"/>
    </source>
</evidence>
<dbReference type="Gene3D" id="3.30.310.80">
    <property type="entry name" value="Kinase associated domain 1, KA1"/>
    <property type="match status" value="1"/>
</dbReference>
<evidence type="ECO:0000256" key="9">
    <source>
        <dbReference type="ARBA" id="ARBA00048679"/>
    </source>
</evidence>
<dbReference type="Proteomes" id="UP000007305">
    <property type="component" value="Chromosome 6"/>
</dbReference>
<dbReference type="GO" id="GO:0005524">
    <property type="term" value="F:ATP binding"/>
    <property type="evidence" value="ECO:0007669"/>
    <property type="project" value="UniProtKB-UniRule"/>
</dbReference>
<dbReference type="CDD" id="cd12122">
    <property type="entry name" value="AMPKA_C"/>
    <property type="match status" value="1"/>
</dbReference>
<keyword evidence="17" id="KW-1267">Proteomics identification</keyword>
<feature type="domain" description="UBA" evidence="13">
    <location>
        <begin position="500"/>
        <end position="540"/>
    </location>
</feature>
<evidence type="ECO:0000256" key="10">
    <source>
        <dbReference type="PROSITE-ProRule" id="PRU10141"/>
    </source>
</evidence>
<dbReference type="Pfam" id="PF00627">
    <property type="entry name" value="UBA"/>
    <property type="match status" value="1"/>
</dbReference>
<dbReference type="GO" id="GO:0019900">
    <property type="term" value="F:kinase binding"/>
    <property type="evidence" value="ECO:0007669"/>
    <property type="project" value="UniProtKB-ARBA"/>
</dbReference>
<comment type="catalytic activity">
    <reaction evidence="8">
        <text>L-threonyl-[protein] + ATP = O-phospho-L-threonyl-[protein] + ADP + H(+)</text>
        <dbReference type="Rhea" id="RHEA:46608"/>
        <dbReference type="Rhea" id="RHEA-COMP:11060"/>
        <dbReference type="Rhea" id="RHEA-COMP:11605"/>
        <dbReference type="ChEBI" id="CHEBI:15378"/>
        <dbReference type="ChEBI" id="CHEBI:30013"/>
        <dbReference type="ChEBI" id="CHEBI:30616"/>
        <dbReference type="ChEBI" id="CHEBI:61977"/>
        <dbReference type="ChEBI" id="CHEBI:456216"/>
        <dbReference type="EC" id="2.7.11.1"/>
    </reaction>
</comment>
<dbReference type="SMART" id="SM00165">
    <property type="entry name" value="UBA"/>
    <property type="match status" value="1"/>
</dbReference>
<dbReference type="PROSITE" id="PS50011">
    <property type="entry name" value="PROTEIN_KINASE_DOM"/>
    <property type="match status" value="1"/>
</dbReference>
<proteinExistence type="evidence at protein level"/>
<dbReference type="InterPro" id="IPR001772">
    <property type="entry name" value="KA1_dom"/>
</dbReference>
<dbReference type="InterPro" id="IPR028375">
    <property type="entry name" value="KA1/Ssp2_C"/>
</dbReference>
<name>A0A804Q4X7_MAIZE</name>
<dbReference type="SUPFAM" id="SSF56112">
    <property type="entry name" value="Protein kinase-like (PK-like)"/>
    <property type="match status" value="1"/>
</dbReference>
<reference evidence="16" key="1">
    <citation type="journal article" date="2009" name="Science">
        <title>The B73 maize genome: complexity, diversity, and dynamics.</title>
        <authorList>
            <person name="Schnable P.S."/>
            <person name="Ware D."/>
            <person name="Fulton R.S."/>
            <person name="Stein J.C."/>
            <person name="Wei F."/>
            <person name="Pasternak S."/>
            <person name="Liang C."/>
            <person name="Zhang J."/>
            <person name="Fulton L."/>
            <person name="Graves T.A."/>
            <person name="Minx P."/>
            <person name="Reily A.D."/>
            <person name="Courtney L."/>
            <person name="Kruchowski S.S."/>
            <person name="Tomlinson C."/>
            <person name="Strong C."/>
            <person name="Delehaunty K."/>
            <person name="Fronick C."/>
            <person name="Courtney B."/>
            <person name="Rock S.M."/>
            <person name="Belter E."/>
            <person name="Du F."/>
            <person name="Kim K."/>
            <person name="Abbott R.M."/>
            <person name="Cotton M."/>
            <person name="Levy A."/>
            <person name="Marchetto P."/>
            <person name="Ochoa K."/>
            <person name="Jackson S.M."/>
            <person name="Gillam B."/>
            <person name="Chen W."/>
            <person name="Yan L."/>
            <person name="Higginbotham J."/>
            <person name="Cardenas M."/>
            <person name="Waligorski J."/>
            <person name="Applebaum E."/>
            <person name="Phelps L."/>
            <person name="Falcone J."/>
            <person name="Kanchi K."/>
            <person name="Thane T."/>
            <person name="Scimone A."/>
            <person name="Thane N."/>
            <person name="Henke J."/>
            <person name="Wang T."/>
            <person name="Ruppert J."/>
            <person name="Shah N."/>
            <person name="Rotter K."/>
            <person name="Hodges J."/>
            <person name="Ingenthron E."/>
            <person name="Cordes M."/>
            <person name="Kohlberg S."/>
            <person name="Sgro J."/>
            <person name="Delgado B."/>
            <person name="Mead K."/>
            <person name="Chinwalla A."/>
            <person name="Leonard S."/>
            <person name="Crouse K."/>
            <person name="Collura K."/>
            <person name="Kudrna D."/>
            <person name="Currie J."/>
            <person name="He R."/>
            <person name="Angelova A."/>
            <person name="Rajasekar S."/>
            <person name="Mueller T."/>
            <person name="Lomeli R."/>
            <person name="Scara G."/>
            <person name="Ko A."/>
            <person name="Delaney K."/>
            <person name="Wissotski M."/>
            <person name="Lopez G."/>
            <person name="Campos D."/>
            <person name="Braidotti M."/>
            <person name="Ashley E."/>
            <person name="Golser W."/>
            <person name="Kim H."/>
            <person name="Lee S."/>
            <person name="Lin J."/>
            <person name="Dujmic Z."/>
            <person name="Kim W."/>
            <person name="Talag J."/>
            <person name="Zuccolo A."/>
            <person name="Fan C."/>
            <person name="Sebastian A."/>
            <person name="Kramer M."/>
            <person name="Spiegel L."/>
            <person name="Nascimento L."/>
            <person name="Zutavern T."/>
            <person name="Miller B."/>
            <person name="Ambroise C."/>
            <person name="Muller S."/>
            <person name="Spooner W."/>
            <person name="Narechania A."/>
            <person name="Ren L."/>
            <person name="Wei S."/>
            <person name="Kumari S."/>
            <person name="Faga B."/>
            <person name="Levy M.J."/>
            <person name="McMahan L."/>
            <person name="Van Buren P."/>
            <person name="Vaughn M.W."/>
            <person name="Ying K."/>
            <person name="Yeh C.-T."/>
            <person name="Emrich S.J."/>
            <person name="Jia Y."/>
            <person name="Kalyanaraman A."/>
            <person name="Hsia A.-P."/>
            <person name="Barbazuk W.B."/>
            <person name="Baucom R.S."/>
            <person name="Brutnell T.P."/>
            <person name="Carpita N.C."/>
            <person name="Chaparro C."/>
            <person name="Chia J.-M."/>
            <person name="Deragon J.-M."/>
            <person name="Estill J.C."/>
            <person name="Fu Y."/>
            <person name="Jeddeloh J.A."/>
            <person name="Han Y."/>
            <person name="Lee H."/>
            <person name="Li P."/>
            <person name="Lisch D.R."/>
            <person name="Liu S."/>
            <person name="Liu Z."/>
            <person name="Nagel D.H."/>
            <person name="McCann M.C."/>
            <person name="SanMiguel P."/>
            <person name="Myers A.M."/>
            <person name="Nettleton D."/>
            <person name="Nguyen J."/>
            <person name="Penning B.W."/>
            <person name="Ponnala L."/>
            <person name="Schneider K.L."/>
            <person name="Schwartz D.C."/>
            <person name="Sharma A."/>
            <person name="Soderlund C."/>
            <person name="Springer N.M."/>
            <person name="Sun Q."/>
            <person name="Wang H."/>
            <person name="Waterman M."/>
            <person name="Westerman R."/>
            <person name="Wolfgruber T.K."/>
            <person name="Yang L."/>
            <person name="Yu Y."/>
            <person name="Zhang L."/>
            <person name="Zhou S."/>
            <person name="Zhu Q."/>
            <person name="Bennetzen J.L."/>
            <person name="Dawe R.K."/>
            <person name="Jiang J."/>
            <person name="Jiang N."/>
            <person name="Presting G.G."/>
            <person name="Wessler S.R."/>
            <person name="Aluru S."/>
            <person name="Martienssen R.A."/>
            <person name="Clifton S.W."/>
            <person name="McCombie W.R."/>
            <person name="Wing R.A."/>
            <person name="Wilson R.K."/>
        </authorList>
    </citation>
    <scope>NUCLEOTIDE SEQUENCE [LARGE SCALE GENOMIC DNA]</scope>
    <source>
        <strain evidence="16">cv. B73</strain>
    </source>
</reference>
<dbReference type="InterPro" id="IPR008271">
    <property type="entry name" value="Ser/Thr_kinase_AS"/>
</dbReference>
<dbReference type="Gene3D" id="1.10.510.10">
    <property type="entry name" value="Transferase(Phosphotransferase) domain 1"/>
    <property type="match status" value="1"/>
</dbReference>
<comment type="catalytic activity">
    <reaction evidence="9">
        <text>L-seryl-[protein] + ATP = O-phospho-L-seryl-[protein] + ADP + H(+)</text>
        <dbReference type="Rhea" id="RHEA:17989"/>
        <dbReference type="Rhea" id="RHEA-COMP:9863"/>
        <dbReference type="Rhea" id="RHEA-COMP:11604"/>
        <dbReference type="ChEBI" id="CHEBI:15378"/>
        <dbReference type="ChEBI" id="CHEBI:29999"/>
        <dbReference type="ChEBI" id="CHEBI:30616"/>
        <dbReference type="ChEBI" id="CHEBI:83421"/>
        <dbReference type="ChEBI" id="CHEBI:456216"/>
        <dbReference type="EC" id="2.7.11.1"/>
    </reaction>
</comment>
<evidence type="ECO:0000256" key="5">
    <source>
        <dbReference type="ARBA" id="ARBA00022741"/>
    </source>
</evidence>
<dbReference type="GO" id="GO:0005737">
    <property type="term" value="C:cytoplasm"/>
    <property type="evidence" value="ECO:0000318"/>
    <property type="project" value="GO_Central"/>
</dbReference>
<evidence type="ECO:0000256" key="3">
    <source>
        <dbReference type="ARBA" id="ARBA00022527"/>
    </source>
</evidence>
<protein>
    <recommendedName>
        <fullName evidence="2">non-specific serine/threonine protein kinase</fullName>
        <ecNumber evidence="2">2.7.11.1</ecNumber>
    </recommendedName>
</protein>
<feature type="binding site" evidence="10">
    <location>
        <position position="256"/>
    </location>
    <ligand>
        <name>ATP</name>
        <dbReference type="ChEBI" id="CHEBI:30616"/>
    </ligand>
</feature>
<keyword evidence="6" id="KW-0418">Kinase</keyword>
<dbReference type="Pfam" id="PF00069">
    <property type="entry name" value="Pkinase"/>
    <property type="match status" value="1"/>
</dbReference>
<dbReference type="PROSITE" id="PS50030">
    <property type="entry name" value="UBA"/>
    <property type="match status" value="1"/>
</dbReference>
<dbReference type="PROSITE" id="PS00107">
    <property type="entry name" value="PROTEIN_KINASE_ATP"/>
    <property type="match status" value="1"/>
</dbReference>
<dbReference type="SMART" id="SM00220">
    <property type="entry name" value="S_TKc"/>
    <property type="match status" value="1"/>
</dbReference>
<reference evidence="15" key="2">
    <citation type="submission" date="2019-07" db="EMBL/GenBank/DDBJ databases">
        <authorList>
            <person name="Seetharam A."/>
            <person name="Woodhouse M."/>
            <person name="Cannon E."/>
        </authorList>
    </citation>
    <scope>NUCLEOTIDE SEQUENCE [LARGE SCALE GENOMIC DNA]</scope>
    <source>
        <strain evidence="15">cv. B73</strain>
    </source>
</reference>
<evidence type="ECO:0000256" key="7">
    <source>
        <dbReference type="ARBA" id="ARBA00022840"/>
    </source>
</evidence>
<keyword evidence="16" id="KW-1185">Reference proteome</keyword>
<evidence type="ECO:0007829" key="17">
    <source>
        <dbReference type="PeptideAtlas" id="A0A804Q4X7"/>
    </source>
</evidence>
<evidence type="ECO:0000259" key="12">
    <source>
        <dbReference type="PROSITE" id="PS50011"/>
    </source>
</evidence>
<dbReference type="InterPro" id="IPR017441">
    <property type="entry name" value="Protein_kinase_ATP_BS"/>
</dbReference>
<dbReference type="GO" id="GO:0009507">
    <property type="term" value="C:chloroplast"/>
    <property type="evidence" value="ECO:0007669"/>
    <property type="project" value="UniProtKB-ARBA"/>
</dbReference>
<evidence type="ECO:0000259" key="14">
    <source>
        <dbReference type="PROSITE" id="PS50032"/>
    </source>
</evidence>
<evidence type="ECO:0000256" key="1">
    <source>
        <dbReference type="ARBA" id="ARBA00006234"/>
    </source>
</evidence>
<dbReference type="EC" id="2.7.11.1" evidence="2"/>
<reference evidence="15" key="3">
    <citation type="submission" date="2021-05" db="UniProtKB">
        <authorList>
            <consortium name="EnsemblPlants"/>
        </authorList>
    </citation>
    <scope>IDENTIFICATION</scope>
    <source>
        <strain evidence="15">cv. B73</strain>
    </source>
</reference>
<dbReference type="PANTHER" id="PTHR24346">
    <property type="entry name" value="MAP/MICROTUBULE AFFINITY-REGULATING KINASE"/>
    <property type="match status" value="1"/>
</dbReference>
<comment type="similarity">
    <text evidence="1">Belongs to the protein kinase superfamily. CAMK Ser/Thr protein kinase family. SNF1 subfamily.</text>
</comment>
<keyword evidence="7 10" id="KW-0067">ATP-binding</keyword>
<evidence type="ECO:0000259" key="13">
    <source>
        <dbReference type="PROSITE" id="PS50030"/>
    </source>
</evidence>
<feature type="compositionally biased region" description="Basic and acidic residues" evidence="11">
    <location>
        <begin position="65"/>
        <end position="90"/>
    </location>
</feature>
<dbReference type="InterPro" id="IPR000719">
    <property type="entry name" value="Prot_kinase_dom"/>
</dbReference>
<evidence type="ECO:0000313" key="15">
    <source>
        <dbReference type="EnsemblPlants" id="Zm00001eb293240_P002"/>
    </source>
</evidence>
<dbReference type="PROSITE" id="PS00108">
    <property type="entry name" value="PROTEIN_KINASE_ST"/>
    <property type="match status" value="1"/>
</dbReference>
<keyword evidence="4" id="KW-0808">Transferase</keyword>
<feature type="domain" description="KA1" evidence="14">
    <location>
        <begin position="667"/>
        <end position="715"/>
    </location>
</feature>
<dbReference type="GO" id="GO:0009743">
    <property type="term" value="P:response to carbohydrate"/>
    <property type="evidence" value="ECO:0007669"/>
    <property type="project" value="UniProtKB-ARBA"/>
</dbReference>
<sequence>MIMASHRNWANTILLAKTAALDNTCPFYFLPAEALHSIPPLFAHTVLPTDQEDCSSRASCGCDAKKSRVRSDADAPGEERRQRTPRENEIHLPNYCRGHGQSQAPTEMPKTPNRPSPASRPVRPGAADTITRRPRGARCRGRSHVSLAFLLSLSPAFLSLASLACQAHSASFFLPLPSPPLRASLTSSPGLAAAACSGGRDPARSVSPAARYTMEGAGRDANPLSGYRIGKTLGIGSFGKVKIAEHILTGHKVAIKILNRKKIRSMDMEEKVKREIKILRLFMHPHIIRLYEVIDTPADICVVMEYVKSGELFDYIVEKGRLHEEEARHFFQQIISGVEYCHRNMVAHRDLKPENLLLDSKCNVKIADFGLSNIMRDGHFLKTSCGSPNYAAPEVISGKLYAGPEVDVWSCGVILYALLCGTLPFDDENIPNLFKKIKGGIYTLPSHLSPSARDLIPRMLVVDPMKRITIREIREHVWFKIRLPRYLAVPPPDTAQQVKKVDEETLNDVIKMGFDKNQLIESLQNRLQNEATVAYYLLLDNRLRTTSGYLGSEFQESMDSSLSQVIAETPTSATELRQHGFSESPGSGLRQHFAAERKWALGLQSRAHPREIISEVLKALQELNVYWKKIGHYNMKCRWSPGCLESMMHNSDSFSAESAIIETDVFMEKSTPTVKFEIQLYKTRDEKYLLDLQRVSGSHLLFLDLCSAFLTQLRVL</sequence>
<dbReference type="CDD" id="cd14335">
    <property type="entry name" value="UBA_SnRK1_plant"/>
    <property type="match status" value="1"/>
</dbReference>